<dbReference type="PANTHER" id="PTHR13112:SF5">
    <property type="entry name" value="REGULATOR OF NONSENSE TRANSCRIPTS UPF3"/>
    <property type="match status" value="1"/>
</dbReference>
<dbReference type="GO" id="GO:0045727">
    <property type="term" value="P:positive regulation of translation"/>
    <property type="evidence" value="ECO:0007669"/>
    <property type="project" value="TreeGrafter"/>
</dbReference>
<dbReference type="GO" id="GO:0005730">
    <property type="term" value="C:nucleolus"/>
    <property type="evidence" value="ECO:0007669"/>
    <property type="project" value="TreeGrafter"/>
</dbReference>
<feature type="compositionally biased region" description="Polar residues" evidence="5">
    <location>
        <begin position="483"/>
        <end position="502"/>
    </location>
</feature>
<feature type="region of interest" description="Disordered" evidence="5">
    <location>
        <begin position="348"/>
        <end position="541"/>
    </location>
</feature>
<sequence>MKESSEKTKVVIRHLPPSLTQSDLSLNIDEKFAGRYNWFYFRPGKISLKNQRYSRAYIDFKRAVDVFEFAEFFDGHVFVNEKGAQYKILVEYAPSQRAPKSSTKKDGREGTIYKDPDYLEFLKIIAKPAEHLPSAEIQLERKEAEQAGAAKEPPFVTPLMEYVRQKRAVGSGTQGSSVGGKIRRRAGAASSSKPGSSNTKRGSDKKKGEAFAGLSKLAQVVGLEVAYLYLKYILKESAKNTTQKDKSTFIVVARREDQPTTSSGIDIFENETGSVSGIPVTADSGKKRFLLLKGKDRGVSNIPEGLLQQQGVTSPAGNSPASTAPKETQRREAGGRLIRSILINNEARQSQSSTAVQPQQKIQILNSESGKRPPRNVNARLGLNGLVSKNEPNSFGSEGNTKRTADDKFTKKDFQGLGNVNEKQEKRTRNRDRPDRGVWTPLRRSDVSHASDENLSSSVLHPTQSQCDSFEVSRGEMKEMSYLSRSAEVTTPTSGHNSSVENGSQRHSGRRGGHVMKDDGSLNMSEGKSSRRGVSGHSAHEGHYNGQGNGVCLECSPAMCHMDGVVGACNRRAFEGIEGNRKAFEGIEGNGRAFTGIERTTLELKMILLRALFDWNVALHSSIPISLLHFIDSCLFS</sequence>
<feature type="region of interest" description="Disordered" evidence="5">
    <location>
        <begin position="301"/>
        <end position="333"/>
    </location>
</feature>
<feature type="compositionally biased region" description="Basic and acidic residues" evidence="5">
    <location>
        <begin position="400"/>
        <end position="414"/>
    </location>
</feature>
<evidence type="ECO:0000256" key="5">
    <source>
        <dbReference type="SAM" id="MobiDB-lite"/>
    </source>
</evidence>
<name>A0A2N9HDF6_FAGSY</name>
<dbReference type="GO" id="GO:0000184">
    <property type="term" value="P:nuclear-transcribed mRNA catabolic process, nonsense-mediated decay"/>
    <property type="evidence" value="ECO:0007669"/>
    <property type="project" value="UniProtKB-KW"/>
</dbReference>
<dbReference type="Pfam" id="PF03467">
    <property type="entry name" value="Smg4_UPF3"/>
    <property type="match status" value="1"/>
</dbReference>
<dbReference type="PANTHER" id="PTHR13112">
    <property type="entry name" value="UPF3 REGULATOR OF NONSENSE TRANSCRIPTS-LIKE PROTEIN"/>
    <property type="match status" value="1"/>
</dbReference>
<evidence type="ECO:0000256" key="4">
    <source>
        <dbReference type="ARBA" id="ARBA00023242"/>
    </source>
</evidence>
<feature type="compositionally biased region" description="Polar residues" evidence="5">
    <location>
        <begin position="453"/>
        <end position="468"/>
    </location>
</feature>
<feature type="compositionally biased region" description="Low complexity" evidence="5">
    <location>
        <begin position="169"/>
        <end position="180"/>
    </location>
</feature>
<accession>A0A2N9HDF6</accession>
<feature type="region of interest" description="Disordered" evidence="5">
    <location>
        <begin position="168"/>
        <end position="206"/>
    </location>
</feature>
<dbReference type="GO" id="GO:0003729">
    <property type="term" value="F:mRNA binding"/>
    <property type="evidence" value="ECO:0007669"/>
    <property type="project" value="TreeGrafter"/>
</dbReference>
<evidence type="ECO:0000256" key="3">
    <source>
        <dbReference type="ARBA" id="ARBA00023161"/>
    </source>
</evidence>
<feature type="compositionally biased region" description="Polar residues" evidence="5">
    <location>
        <begin position="348"/>
        <end position="368"/>
    </location>
</feature>
<organism evidence="7">
    <name type="scientific">Fagus sylvatica</name>
    <name type="common">Beechnut</name>
    <dbReference type="NCBI Taxonomy" id="28930"/>
    <lineage>
        <taxon>Eukaryota</taxon>
        <taxon>Viridiplantae</taxon>
        <taxon>Streptophyta</taxon>
        <taxon>Embryophyta</taxon>
        <taxon>Tracheophyta</taxon>
        <taxon>Spermatophyta</taxon>
        <taxon>Magnoliopsida</taxon>
        <taxon>eudicotyledons</taxon>
        <taxon>Gunneridae</taxon>
        <taxon>Pentapetalae</taxon>
        <taxon>rosids</taxon>
        <taxon>fabids</taxon>
        <taxon>Fagales</taxon>
        <taxon>Fagaceae</taxon>
        <taxon>Fagus</taxon>
    </lineage>
</organism>
<keyword evidence="4" id="KW-0539">Nucleus</keyword>
<dbReference type="SUPFAM" id="SSF54928">
    <property type="entry name" value="RNA-binding domain, RBD"/>
    <property type="match status" value="1"/>
</dbReference>
<dbReference type="GO" id="GO:0005737">
    <property type="term" value="C:cytoplasm"/>
    <property type="evidence" value="ECO:0007669"/>
    <property type="project" value="TreeGrafter"/>
</dbReference>
<dbReference type="AlphaFoldDB" id="A0A2N9HDF6"/>
<reference evidence="7" key="1">
    <citation type="submission" date="2018-02" db="EMBL/GenBank/DDBJ databases">
        <authorList>
            <person name="Cohen D.B."/>
            <person name="Kent A.D."/>
        </authorList>
    </citation>
    <scope>NUCLEOTIDE SEQUENCE</scope>
</reference>
<keyword evidence="3" id="KW-0866">Nonsense-mediated mRNA decay</keyword>
<feature type="compositionally biased region" description="Polar residues" evidence="5">
    <location>
        <begin position="307"/>
        <end position="326"/>
    </location>
</feature>
<dbReference type="InterPro" id="IPR035979">
    <property type="entry name" value="RBD_domain_sf"/>
</dbReference>
<feature type="domain" description="UPF3" evidence="6">
    <location>
        <begin position="6"/>
        <end position="168"/>
    </location>
</feature>
<protein>
    <recommendedName>
        <fullName evidence="6">UPF3 domain-containing protein</fullName>
    </recommendedName>
</protein>
<dbReference type="InterPro" id="IPR005120">
    <property type="entry name" value="UPF3_dom"/>
</dbReference>
<feature type="compositionally biased region" description="Polar residues" evidence="5">
    <location>
        <begin position="390"/>
        <end position="399"/>
    </location>
</feature>
<dbReference type="InterPro" id="IPR039722">
    <property type="entry name" value="Upf3"/>
</dbReference>
<proteinExistence type="inferred from homology"/>
<evidence type="ECO:0000313" key="7">
    <source>
        <dbReference type="EMBL" id="SPD09639.1"/>
    </source>
</evidence>
<feature type="compositionally biased region" description="Basic and acidic residues" evidence="5">
    <location>
        <begin position="422"/>
        <end position="436"/>
    </location>
</feature>
<gene>
    <name evidence="7" type="ORF">FSB_LOCUS37521</name>
</gene>
<evidence type="ECO:0000256" key="1">
    <source>
        <dbReference type="ARBA" id="ARBA00004123"/>
    </source>
</evidence>
<comment type="similarity">
    <text evidence="2">Belongs to the RENT3 family.</text>
</comment>
<dbReference type="InterPro" id="IPR012677">
    <property type="entry name" value="Nucleotide-bd_a/b_plait_sf"/>
</dbReference>
<evidence type="ECO:0000256" key="2">
    <source>
        <dbReference type="ARBA" id="ARBA00005991"/>
    </source>
</evidence>
<dbReference type="CDD" id="cd12455">
    <property type="entry name" value="RRM_like_Smg4_UPF3"/>
    <property type="match status" value="1"/>
</dbReference>
<dbReference type="Gene3D" id="3.30.70.330">
    <property type="match status" value="1"/>
</dbReference>
<dbReference type="EMBL" id="OIVN01003224">
    <property type="protein sequence ID" value="SPD09639.1"/>
    <property type="molecule type" value="Genomic_DNA"/>
</dbReference>
<evidence type="ECO:0000259" key="6">
    <source>
        <dbReference type="Pfam" id="PF03467"/>
    </source>
</evidence>
<feature type="compositionally biased region" description="Basic and acidic residues" evidence="5">
    <location>
        <begin position="443"/>
        <end position="452"/>
    </location>
</feature>
<comment type="subcellular location">
    <subcellularLocation>
        <location evidence="1">Nucleus</location>
    </subcellularLocation>
</comment>
<feature type="compositionally biased region" description="Low complexity" evidence="5">
    <location>
        <begin position="187"/>
        <end position="200"/>
    </location>
</feature>